<dbReference type="Pfam" id="PF01168">
    <property type="entry name" value="Ala_racemase_N"/>
    <property type="match status" value="1"/>
</dbReference>
<organism evidence="4 5">
    <name type="scientific">Ilumatobacter coccineus (strain NBRC 103263 / KCTC 29153 / YM16-304)</name>
    <dbReference type="NCBI Taxonomy" id="1313172"/>
    <lineage>
        <taxon>Bacteria</taxon>
        <taxon>Bacillati</taxon>
        <taxon>Actinomycetota</taxon>
        <taxon>Acidimicrobiia</taxon>
        <taxon>Acidimicrobiales</taxon>
        <taxon>Ilumatobacteraceae</taxon>
        <taxon>Ilumatobacter</taxon>
    </lineage>
</organism>
<evidence type="ECO:0000256" key="2">
    <source>
        <dbReference type="ARBA" id="ARBA00023239"/>
    </source>
</evidence>
<name>A0A6C7EG75_ILUCY</name>
<dbReference type="InterPro" id="IPR001608">
    <property type="entry name" value="Ala_racemase_N"/>
</dbReference>
<dbReference type="AlphaFoldDB" id="A0A6C7EG75"/>
<feature type="domain" description="D-serine dehydratase-like" evidence="3">
    <location>
        <begin position="239"/>
        <end position="323"/>
    </location>
</feature>
<dbReference type="GO" id="GO:0036088">
    <property type="term" value="P:D-serine catabolic process"/>
    <property type="evidence" value="ECO:0007669"/>
    <property type="project" value="TreeGrafter"/>
</dbReference>
<comment type="similarity">
    <text evidence="1">Belongs to the DSD1 family.</text>
</comment>
<evidence type="ECO:0000256" key="1">
    <source>
        <dbReference type="ARBA" id="ARBA00005323"/>
    </source>
</evidence>
<dbReference type="Gene3D" id="3.20.20.10">
    <property type="entry name" value="Alanine racemase"/>
    <property type="match status" value="1"/>
</dbReference>
<keyword evidence="5" id="KW-1185">Reference proteome</keyword>
<dbReference type="GO" id="GO:0008721">
    <property type="term" value="F:D-serine ammonia-lyase activity"/>
    <property type="evidence" value="ECO:0007669"/>
    <property type="project" value="TreeGrafter"/>
</dbReference>
<evidence type="ECO:0000259" key="3">
    <source>
        <dbReference type="SMART" id="SM01119"/>
    </source>
</evidence>
<dbReference type="Pfam" id="PF14031">
    <property type="entry name" value="D-ser_dehydrat"/>
    <property type="match status" value="1"/>
</dbReference>
<dbReference type="InterPro" id="IPR026956">
    <property type="entry name" value="D-ser_dehydrat-like_dom"/>
</dbReference>
<dbReference type="Proteomes" id="UP000011863">
    <property type="component" value="Chromosome"/>
</dbReference>
<dbReference type="SUPFAM" id="SSF51419">
    <property type="entry name" value="PLP-binding barrel"/>
    <property type="match status" value="1"/>
</dbReference>
<dbReference type="Gene3D" id="2.40.37.20">
    <property type="entry name" value="D-serine dehydratase-like domain"/>
    <property type="match status" value="1"/>
</dbReference>
<keyword evidence="2" id="KW-0456">Lyase</keyword>
<gene>
    <name evidence="4" type="ORF">YM304_26820</name>
</gene>
<dbReference type="KEGG" id="aym:YM304_26820"/>
<dbReference type="SMART" id="SM01119">
    <property type="entry name" value="D-ser_dehydrat"/>
    <property type="match status" value="1"/>
</dbReference>
<evidence type="ECO:0000313" key="4">
    <source>
        <dbReference type="EMBL" id="BAN02996.1"/>
    </source>
</evidence>
<sequence length="338" mass="35822">MPDSSPSRLADLPTPSLVVERSVFDSNLATMDAMLPGPRLRPHAKAFKSTSIAARLHADGHTGFCCATPREVEGLVAAGLTDDLLLANESLDVARLGALSDDAQITVAVDSDITLDAAIAGGVRSILVDVDVGLPRCGCDVADAGRLADKARASGLEVRGVMGYEGHLMMVTDTAKQAALVEASMATLLQAAEAVGGDIVSGGGTGTCITNTWCTEIQAGSYMLLDTDYAKQQLPFEISLNILATVISVSPKGWIVADAGLKSHGMDHGNPTWEHGDVFIMSDEHVTLQPHTLSDWSVGDRIRLLPAHVDPTVAKHEAMWLVDGDDVVDRWAVDLRHW</sequence>
<dbReference type="InterPro" id="IPR042208">
    <property type="entry name" value="D-ser_dehydrat-like_sf"/>
</dbReference>
<dbReference type="PANTHER" id="PTHR28004">
    <property type="entry name" value="ZGC:162816-RELATED"/>
    <property type="match status" value="1"/>
</dbReference>
<proteinExistence type="inferred from homology"/>
<protein>
    <recommendedName>
        <fullName evidence="3">D-serine dehydratase-like domain-containing protein</fullName>
    </recommendedName>
</protein>
<evidence type="ECO:0000313" key="5">
    <source>
        <dbReference type="Proteomes" id="UP000011863"/>
    </source>
</evidence>
<dbReference type="InterPro" id="IPR029066">
    <property type="entry name" value="PLP-binding_barrel"/>
</dbReference>
<dbReference type="OrthoDB" id="9811417at2"/>
<dbReference type="PANTHER" id="PTHR28004:SF2">
    <property type="entry name" value="D-SERINE DEHYDRATASE"/>
    <property type="match status" value="1"/>
</dbReference>
<dbReference type="EMBL" id="AP012057">
    <property type="protein sequence ID" value="BAN02996.1"/>
    <property type="molecule type" value="Genomic_DNA"/>
</dbReference>
<dbReference type="InterPro" id="IPR051466">
    <property type="entry name" value="D-amino_acid_metab_enzyme"/>
</dbReference>
<reference evidence="4 5" key="1">
    <citation type="journal article" date="2013" name="Int. J. Syst. Evol. Microbiol.">
        <title>Ilumatobacter nonamiense sp. nov. and Ilumatobacter coccineum sp. nov., isolated from seashore sand.</title>
        <authorList>
            <person name="Matsumoto A."/>
            <person name="Kasai H."/>
            <person name="Matsuo Y."/>
            <person name="Shizuri Y."/>
            <person name="Ichikawa N."/>
            <person name="Fujita N."/>
            <person name="Omura S."/>
            <person name="Takahashi Y."/>
        </authorList>
    </citation>
    <scope>NUCLEOTIDE SEQUENCE [LARGE SCALE GENOMIC DNA]</scope>
    <source>
        <strain evidence="5">NBRC 103263 / KCTC 29153 / YM16-304</strain>
    </source>
</reference>
<accession>A0A6C7EG75</accession>